<sequence>MAALIKNATKFTVVGGAVYWSATQGVWGTCDEGAEVGRRLTKSVWLTTLEQTPKVETVPINVLDQIAKNWNAGITFLFNGAANLPDLCKNYSSKIQETIKELASGQKSA</sequence>
<proteinExistence type="predicted"/>
<dbReference type="VEuPathDB" id="VectorBase:BGLAX_041798"/>
<dbReference type="AlphaFoldDB" id="A0A2C9L918"/>
<dbReference type="OrthoDB" id="5948578at2759"/>
<dbReference type="EnsemblMetazoa" id="BGLB028415-RA">
    <property type="protein sequence ID" value="BGLB028415-PA"/>
    <property type="gene ID" value="BGLB028415"/>
</dbReference>
<dbReference type="Proteomes" id="UP000076420">
    <property type="component" value="Unassembled WGS sequence"/>
</dbReference>
<name>A0A2C9L918_BIOGL</name>
<dbReference type="VEuPathDB" id="VectorBase:BGLB028415"/>
<reference evidence="1" key="1">
    <citation type="submission" date="2020-05" db="UniProtKB">
        <authorList>
            <consortium name="EnsemblMetazoa"/>
        </authorList>
    </citation>
    <scope>IDENTIFICATION</scope>
    <source>
        <strain evidence="1">BB02</strain>
    </source>
</reference>
<protein>
    <submittedName>
        <fullName evidence="1">MICOS complex subunit MIC13</fullName>
    </submittedName>
</protein>
<evidence type="ECO:0000313" key="2">
    <source>
        <dbReference type="Proteomes" id="UP000076420"/>
    </source>
</evidence>
<accession>A0A2C9L918</accession>
<organism evidence="1 2">
    <name type="scientific">Biomphalaria glabrata</name>
    <name type="common">Bloodfluke planorb</name>
    <name type="synonym">Freshwater snail</name>
    <dbReference type="NCBI Taxonomy" id="6526"/>
    <lineage>
        <taxon>Eukaryota</taxon>
        <taxon>Metazoa</taxon>
        <taxon>Spiralia</taxon>
        <taxon>Lophotrochozoa</taxon>
        <taxon>Mollusca</taxon>
        <taxon>Gastropoda</taxon>
        <taxon>Heterobranchia</taxon>
        <taxon>Euthyneura</taxon>
        <taxon>Panpulmonata</taxon>
        <taxon>Hygrophila</taxon>
        <taxon>Lymnaeoidea</taxon>
        <taxon>Planorbidae</taxon>
        <taxon>Biomphalaria</taxon>
    </lineage>
</organism>
<evidence type="ECO:0000313" key="1">
    <source>
        <dbReference type="EnsemblMetazoa" id="BGLB028415-PA"/>
    </source>
</evidence>
<gene>
    <name evidence="1" type="primary">106062121</name>
</gene>
<dbReference type="KEGG" id="bgt:106062121"/>